<keyword evidence="2" id="KW-1185">Reference proteome</keyword>
<dbReference type="RefSeq" id="WP_250604763.1">
    <property type="nucleotide sequence ID" value="NZ_JAMOKX010000006.1"/>
</dbReference>
<evidence type="ECO:0000313" key="1">
    <source>
        <dbReference type="EMBL" id="MCL9819926.1"/>
    </source>
</evidence>
<dbReference type="EMBL" id="JAMOKX010000006">
    <property type="protein sequence ID" value="MCL9819926.1"/>
    <property type="molecule type" value="Genomic_DNA"/>
</dbReference>
<name>A0ABT0TVH7_9HELI</name>
<protein>
    <submittedName>
        <fullName evidence="1">Uncharacterized protein</fullName>
    </submittedName>
</protein>
<organism evidence="1 2">
    <name type="scientific">Helicobacter colisuis</name>
    <dbReference type="NCBI Taxonomy" id="2949739"/>
    <lineage>
        <taxon>Bacteria</taxon>
        <taxon>Pseudomonadati</taxon>
        <taxon>Campylobacterota</taxon>
        <taxon>Epsilonproteobacteria</taxon>
        <taxon>Campylobacterales</taxon>
        <taxon>Helicobacteraceae</taxon>
        <taxon>Helicobacter</taxon>
    </lineage>
</organism>
<reference evidence="1" key="1">
    <citation type="submission" date="2022-06" db="EMBL/GenBank/DDBJ databases">
        <title>Helicobacter colisuis sp. nov.</title>
        <authorList>
            <person name="Papic B."/>
            <person name="Gruntar I."/>
        </authorList>
    </citation>
    <scope>NUCLEOTIDE SEQUENCE</scope>
    <source>
        <strain evidence="1">11154-15</strain>
    </source>
</reference>
<sequence length="65" mass="7799">MKIIFEKNDENVNLKNIFILSIKSYIKVLYQQGMNKTEIKQKISLESKNFNHHHNLILTNYKSFN</sequence>
<proteinExistence type="predicted"/>
<gene>
    <name evidence="1" type="ORF">NCR95_07100</name>
</gene>
<accession>A0ABT0TVH7</accession>
<evidence type="ECO:0000313" key="2">
    <source>
        <dbReference type="Proteomes" id="UP001057522"/>
    </source>
</evidence>
<dbReference type="Proteomes" id="UP001057522">
    <property type="component" value="Unassembled WGS sequence"/>
</dbReference>
<comment type="caution">
    <text evidence="1">The sequence shown here is derived from an EMBL/GenBank/DDBJ whole genome shotgun (WGS) entry which is preliminary data.</text>
</comment>